<proteinExistence type="predicted"/>
<dbReference type="PROSITE" id="PS01159">
    <property type="entry name" value="WW_DOMAIN_1"/>
    <property type="match status" value="1"/>
</dbReference>
<feature type="compositionally biased region" description="Low complexity" evidence="4">
    <location>
        <begin position="298"/>
        <end position="318"/>
    </location>
</feature>
<feature type="compositionally biased region" description="Polar residues" evidence="4">
    <location>
        <begin position="140"/>
        <end position="152"/>
    </location>
</feature>
<dbReference type="SUPFAM" id="SSF51045">
    <property type="entry name" value="WW domain"/>
    <property type="match status" value="2"/>
</dbReference>
<dbReference type="Proteomes" id="UP000694700">
    <property type="component" value="Unplaced"/>
</dbReference>
<dbReference type="SMART" id="SM00324">
    <property type="entry name" value="RhoGAP"/>
    <property type="match status" value="1"/>
</dbReference>
<evidence type="ECO:0000313" key="9">
    <source>
        <dbReference type="Ensembl" id="ENSCCRP00015026710.1"/>
    </source>
</evidence>
<evidence type="ECO:0000256" key="2">
    <source>
        <dbReference type="ARBA" id="ARBA00022468"/>
    </source>
</evidence>
<dbReference type="SUPFAM" id="SSF50729">
    <property type="entry name" value="PH domain-like"/>
    <property type="match status" value="1"/>
</dbReference>
<organism evidence="9 10">
    <name type="scientific">Cyprinus carpio</name>
    <name type="common">Common carp</name>
    <dbReference type="NCBI Taxonomy" id="7962"/>
    <lineage>
        <taxon>Eukaryota</taxon>
        <taxon>Metazoa</taxon>
        <taxon>Chordata</taxon>
        <taxon>Craniata</taxon>
        <taxon>Vertebrata</taxon>
        <taxon>Euteleostomi</taxon>
        <taxon>Actinopterygii</taxon>
        <taxon>Neopterygii</taxon>
        <taxon>Teleostei</taxon>
        <taxon>Ostariophysi</taxon>
        <taxon>Cypriniformes</taxon>
        <taxon>Cyprinidae</taxon>
        <taxon>Cyprininae</taxon>
        <taxon>Cyprinus</taxon>
    </lineage>
</organism>
<dbReference type="CDD" id="cd04403">
    <property type="entry name" value="RhoGAP_ARHGAP27_15_12_9"/>
    <property type="match status" value="1"/>
</dbReference>
<evidence type="ECO:0000259" key="7">
    <source>
        <dbReference type="PROSITE" id="PS50020"/>
    </source>
</evidence>
<evidence type="ECO:0000259" key="6">
    <source>
        <dbReference type="PROSITE" id="PS50003"/>
    </source>
</evidence>
<evidence type="ECO:0000256" key="4">
    <source>
        <dbReference type="SAM" id="MobiDB-lite"/>
    </source>
</evidence>
<feature type="region of interest" description="Disordered" evidence="4">
    <location>
        <begin position="721"/>
        <end position="753"/>
    </location>
</feature>
<dbReference type="Gene3D" id="1.10.555.10">
    <property type="entry name" value="Rho GTPase activation protein"/>
    <property type="match status" value="1"/>
</dbReference>
<reference evidence="9" key="1">
    <citation type="submission" date="2025-08" db="UniProtKB">
        <authorList>
            <consortium name="Ensembl"/>
        </authorList>
    </citation>
    <scope>IDENTIFICATION</scope>
</reference>
<dbReference type="InterPro" id="IPR050729">
    <property type="entry name" value="Rho-GAP"/>
</dbReference>
<dbReference type="PROSITE" id="PS50020">
    <property type="entry name" value="WW_DOMAIN_2"/>
    <property type="match status" value="2"/>
</dbReference>
<dbReference type="Pfam" id="PF00620">
    <property type="entry name" value="RhoGAP"/>
    <property type="match status" value="1"/>
</dbReference>
<evidence type="ECO:0000259" key="5">
    <source>
        <dbReference type="PROSITE" id="PS50002"/>
    </source>
</evidence>
<dbReference type="PROSITE" id="PS50002">
    <property type="entry name" value="SH3"/>
    <property type="match status" value="1"/>
</dbReference>
<dbReference type="PROSITE" id="PS50003">
    <property type="entry name" value="PH_DOMAIN"/>
    <property type="match status" value="1"/>
</dbReference>
<dbReference type="Gene3D" id="2.30.30.40">
    <property type="entry name" value="SH3 Domains"/>
    <property type="match status" value="1"/>
</dbReference>
<feature type="compositionally biased region" description="Polar residues" evidence="4">
    <location>
        <begin position="344"/>
        <end position="354"/>
    </location>
</feature>
<dbReference type="Gene3D" id="2.20.70.10">
    <property type="match status" value="2"/>
</dbReference>
<dbReference type="CDD" id="cd00201">
    <property type="entry name" value="WW"/>
    <property type="match status" value="2"/>
</dbReference>
<dbReference type="SMART" id="SM00233">
    <property type="entry name" value="PH"/>
    <property type="match status" value="1"/>
</dbReference>
<dbReference type="InterPro" id="IPR036028">
    <property type="entry name" value="SH3-like_dom_sf"/>
</dbReference>
<evidence type="ECO:0000256" key="3">
    <source>
        <dbReference type="PROSITE-ProRule" id="PRU00192"/>
    </source>
</evidence>
<feature type="region of interest" description="Disordered" evidence="4">
    <location>
        <begin position="408"/>
        <end position="442"/>
    </location>
</feature>
<dbReference type="SMART" id="SM00456">
    <property type="entry name" value="WW"/>
    <property type="match status" value="3"/>
</dbReference>
<evidence type="ECO:0000313" key="10">
    <source>
        <dbReference type="Proteomes" id="UP000694700"/>
    </source>
</evidence>
<feature type="region of interest" description="Disordered" evidence="4">
    <location>
        <begin position="295"/>
        <end position="383"/>
    </location>
</feature>
<dbReference type="Pfam" id="PF00169">
    <property type="entry name" value="PH"/>
    <property type="match status" value="1"/>
</dbReference>
<gene>
    <name evidence="9" type="primary">LOC109105486</name>
</gene>
<dbReference type="AlphaFoldDB" id="A0A8C1YS86"/>
<feature type="compositionally biased region" description="Low complexity" evidence="4">
    <location>
        <begin position="225"/>
        <end position="238"/>
    </location>
</feature>
<keyword evidence="1 3" id="KW-0728">SH3 domain</keyword>
<dbReference type="InterPro" id="IPR001452">
    <property type="entry name" value="SH3_domain"/>
</dbReference>
<dbReference type="PANTHER" id="PTHR23176">
    <property type="entry name" value="RHO/RAC/CDC GTPASE-ACTIVATING PROTEIN"/>
    <property type="match status" value="1"/>
</dbReference>
<dbReference type="CDD" id="cd13233">
    <property type="entry name" value="PH_ARHGAP9-like"/>
    <property type="match status" value="1"/>
</dbReference>
<sequence length="980" mass="110253">MTSLHNLGLVLVEFEYEYEGRDGHMVSIKPNERYILLAKTNDHWWHVCKDERAKPFYIPAKYVKELPANIPSPLDFSEPPGPAGKPLVPDITEARKPDEVAIRLRSKGNYHKTENRMSTFGVPLDLHEPPSYKHGGPSDSLISLNKVSASDSSHQKKRMSQAANLLFGSRTETDKFRVPSFSPADPLHKPIPVKPVELPIIKDLNETKPHRKSPELESPIEPESESSSSEPLPSPDSENIYESISDLNLDLSTLTDKAPAELPNPQTNTSCSAPTIKTENDPATAVYANITDLKKTVPRPSNSSSTCSSPSITLSPAPDSAPPPNSAEWQVHTDHDSGKEYYYHTSTGQSSWSDPRSPPAGAGMESVTAPISVSTPSSAHSLGSDWEQLLDETTGRHYYYNHALKQTSWTAPEPSPPPSSPDEAHSHGKEPNGPPPLPEEDYLTNQREDSHISLQLPKDFQLPQIKRAIIPRAVLDMHKDVPVGWAHSVGADGKSVYTNELTHEQWIQSKDDKGKMYYYLKDGSKCQWTLPEAPVPPGQPINGNGTDQDAQPVLRKSQFSVSQEDLKFFPSHRRIASDNASDAFSSGNSPESQHYSSMEKAGILNKTKVAENGKRLRKNWAQSWTVLHDGILTFHKDPKFTPAGMSTKSNQIVPEYTVELKGATLSWASKEKSSKKNVLELKTRHGSEYLIQYDTDSIIHDWHKIILDTIRLLQDHGHHLEDEAEDIPEKSPSPADKERKSESTRLSSSSSIDIEQGRVRTKLRKFLQRRPTLQSVKEKGYIKENVFGCHLDTLCHRENTNVPKFMEKCIRSVEKRGLKVDGLYRVSGNLAVIQKLRYKADHEEALDLEDGQWEEIHVITGALKLFLRELPEPLFPFSFFDRFIAAIQMSDYSQKVSYIRDLVRNLPLPNHDTMEVLFKHLRKVIEHGELNRMSVQSMAIVFGPTLLRPQEESNITMHMVFQNQIVELILNEFSELFQTK</sequence>
<feature type="region of interest" description="Disordered" evidence="4">
    <location>
        <begin position="257"/>
        <end position="277"/>
    </location>
</feature>
<dbReference type="InterPro" id="IPR000198">
    <property type="entry name" value="RhoGAP_dom"/>
</dbReference>
<feature type="compositionally biased region" description="Basic and acidic residues" evidence="4">
    <location>
        <begin position="331"/>
        <end position="342"/>
    </location>
</feature>
<dbReference type="InterPro" id="IPR001202">
    <property type="entry name" value="WW_dom"/>
</dbReference>
<dbReference type="Pfam" id="PF00397">
    <property type="entry name" value="WW"/>
    <property type="match status" value="2"/>
</dbReference>
<feature type="region of interest" description="Disordered" evidence="4">
    <location>
        <begin position="128"/>
        <end position="160"/>
    </location>
</feature>
<dbReference type="SUPFAM" id="SSF50044">
    <property type="entry name" value="SH3-domain"/>
    <property type="match status" value="1"/>
</dbReference>
<dbReference type="Pfam" id="PF00018">
    <property type="entry name" value="SH3_1"/>
    <property type="match status" value="1"/>
</dbReference>
<dbReference type="GO" id="GO:0005096">
    <property type="term" value="F:GTPase activator activity"/>
    <property type="evidence" value="ECO:0007669"/>
    <property type="project" value="UniProtKB-KW"/>
</dbReference>
<feature type="domain" description="Rho-GAP" evidence="8">
    <location>
        <begin position="789"/>
        <end position="977"/>
    </location>
</feature>
<accession>A0A8C1YS86</accession>
<dbReference type="InterPro" id="IPR001849">
    <property type="entry name" value="PH_domain"/>
</dbReference>
<dbReference type="Gene3D" id="2.30.29.30">
    <property type="entry name" value="Pleckstrin-homology domain (PH domain)/Phosphotyrosine-binding domain (PTB)"/>
    <property type="match status" value="1"/>
</dbReference>
<feature type="compositionally biased region" description="Basic and acidic residues" evidence="4">
    <location>
        <begin position="204"/>
        <end position="215"/>
    </location>
</feature>
<evidence type="ECO:0000259" key="8">
    <source>
        <dbReference type="PROSITE" id="PS50238"/>
    </source>
</evidence>
<feature type="domain" description="PH" evidence="6">
    <location>
        <begin position="597"/>
        <end position="711"/>
    </location>
</feature>
<dbReference type="PANTHER" id="PTHR23176:SF104">
    <property type="entry name" value="RHO GTPASE-ACTIVATING PROTEIN 27"/>
    <property type="match status" value="1"/>
</dbReference>
<dbReference type="SUPFAM" id="SSF48350">
    <property type="entry name" value="GTPase activation domain, GAP"/>
    <property type="match status" value="1"/>
</dbReference>
<keyword evidence="2" id="KW-0343">GTPase activation</keyword>
<feature type="compositionally biased region" description="Polar residues" evidence="4">
    <location>
        <begin position="369"/>
        <end position="381"/>
    </location>
</feature>
<feature type="compositionally biased region" description="Polar residues" evidence="4">
    <location>
        <begin position="264"/>
        <end position="277"/>
    </location>
</feature>
<feature type="domain" description="WW" evidence="7">
    <location>
        <begin position="380"/>
        <end position="414"/>
    </location>
</feature>
<dbReference type="InterPro" id="IPR036020">
    <property type="entry name" value="WW_dom_sf"/>
</dbReference>
<dbReference type="InterPro" id="IPR008936">
    <property type="entry name" value="Rho_GTPase_activation_prot"/>
</dbReference>
<feature type="domain" description="WW" evidence="7">
    <location>
        <begin position="323"/>
        <end position="357"/>
    </location>
</feature>
<evidence type="ECO:0000256" key="1">
    <source>
        <dbReference type="ARBA" id="ARBA00022443"/>
    </source>
</evidence>
<dbReference type="InterPro" id="IPR011993">
    <property type="entry name" value="PH-like_dom_sf"/>
</dbReference>
<dbReference type="Ensembl" id="ENSCCRT00015027654.1">
    <property type="protein sequence ID" value="ENSCCRP00015026710.1"/>
    <property type="gene ID" value="ENSCCRG00015011287.1"/>
</dbReference>
<dbReference type="CDD" id="cd12069">
    <property type="entry name" value="SH3_ARHGAP27"/>
    <property type="match status" value="1"/>
</dbReference>
<dbReference type="GO" id="GO:0007165">
    <property type="term" value="P:signal transduction"/>
    <property type="evidence" value="ECO:0007669"/>
    <property type="project" value="InterPro"/>
</dbReference>
<dbReference type="FunFam" id="1.10.555.10:FF:000003">
    <property type="entry name" value="Putative rho GTPase-activating protein 12"/>
    <property type="match status" value="1"/>
</dbReference>
<dbReference type="FunFam" id="2.30.29.30:FF:000206">
    <property type="entry name" value="Rho GTPase activating protein 27"/>
    <property type="match status" value="1"/>
</dbReference>
<feature type="region of interest" description="Disordered" evidence="4">
    <location>
        <begin position="204"/>
        <end position="240"/>
    </location>
</feature>
<protein>
    <submittedName>
        <fullName evidence="9">Rho GTPase activating protein 27, like</fullName>
    </submittedName>
</protein>
<dbReference type="PROSITE" id="PS50238">
    <property type="entry name" value="RHOGAP"/>
    <property type="match status" value="1"/>
</dbReference>
<name>A0A8C1YS86_CYPCA</name>
<dbReference type="GO" id="GO:0005737">
    <property type="term" value="C:cytoplasm"/>
    <property type="evidence" value="ECO:0007669"/>
    <property type="project" value="TreeGrafter"/>
</dbReference>
<feature type="domain" description="SH3" evidence="5">
    <location>
        <begin position="5"/>
        <end position="68"/>
    </location>
</feature>